<accession>A0A2Z7BUE4</accession>
<keyword evidence="2" id="KW-0472">Membrane</keyword>
<protein>
    <submittedName>
        <fullName evidence="3">Uncharacterized protein</fullName>
    </submittedName>
</protein>
<evidence type="ECO:0000313" key="4">
    <source>
        <dbReference type="Proteomes" id="UP000250235"/>
    </source>
</evidence>
<proteinExistence type="predicted"/>
<evidence type="ECO:0000256" key="2">
    <source>
        <dbReference type="SAM" id="Phobius"/>
    </source>
</evidence>
<feature type="compositionally biased region" description="Polar residues" evidence="1">
    <location>
        <begin position="135"/>
        <end position="152"/>
    </location>
</feature>
<organism evidence="3 4">
    <name type="scientific">Dorcoceras hygrometricum</name>
    <dbReference type="NCBI Taxonomy" id="472368"/>
    <lineage>
        <taxon>Eukaryota</taxon>
        <taxon>Viridiplantae</taxon>
        <taxon>Streptophyta</taxon>
        <taxon>Embryophyta</taxon>
        <taxon>Tracheophyta</taxon>
        <taxon>Spermatophyta</taxon>
        <taxon>Magnoliopsida</taxon>
        <taxon>eudicotyledons</taxon>
        <taxon>Gunneridae</taxon>
        <taxon>Pentapetalae</taxon>
        <taxon>asterids</taxon>
        <taxon>lamiids</taxon>
        <taxon>Lamiales</taxon>
        <taxon>Gesneriaceae</taxon>
        <taxon>Didymocarpoideae</taxon>
        <taxon>Trichosporeae</taxon>
        <taxon>Loxocarpinae</taxon>
        <taxon>Dorcoceras</taxon>
    </lineage>
</organism>
<feature type="compositionally biased region" description="Basic and acidic residues" evidence="1">
    <location>
        <begin position="160"/>
        <end position="189"/>
    </location>
</feature>
<dbReference type="EMBL" id="KV004006">
    <property type="protein sequence ID" value="KZV35860.1"/>
    <property type="molecule type" value="Genomic_DNA"/>
</dbReference>
<evidence type="ECO:0000256" key="1">
    <source>
        <dbReference type="SAM" id="MobiDB-lite"/>
    </source>
</evidence>
<name>A0A2Z7BUE4_9LAMI</name>
<sequence>MRSVVASHGPGSNPRGNAICNAILLQCFPVLQIFGHQYLDRHRPPSSHVLPLNLAQKLKISKSIKTGPGIAYRPETSRAARDRPKPNPRRIQTSRHDIAGDSPEHRRSGGQSAAAIDEIARAARGARGRDMRGVPSTTCARPSHQTSDQQRVSCAAATRDATHHRASSRDRSVAEVHDELGRRTAELQARRQSPSATPMRETCTTSAPSNGATLAWAAASRRDVARACARHRAREGAALQATTIGRKKDFLLLIRSEIQSMLHTHISISAFAAIASLFLFYFLPGCEGERQYRTLISLLGYGTQVLQLVVVLTQLVVPQEVSMRPDIYPSSFFRKVPLEYLIYTSCTDPIPQPAAARTPRLHQPSAVTHLFYVLCEKGYKHRV</sequence>
<dbReference type="AlphaFoldDB" id="A0A2Z7BUE4"/>
<feature type="transmembrane region" description="Helical" evidence="2">
    <location>
        <begin position="295"/>
        <end position="317"/>
    </location>
</feature>
<dbReference type="Proteomes" id="UP000250235">
    <property type="component" value="Unassembled WGS sequence"/>
</dbReference>
<feature type="transmembrane region" description="Helical" evidence="2">
    <location>
        <begin position="262"/>
        <end position="283"/>
    </location>
</feature>
<gene>
    <name evidence="3" type="ORF">F511_37060</name>
</gene>
<feature type="compositionally biased region" description="Polar residues" evidence="1">
    <location>
        <begin position="190"/>
        <end position="208"/>
    </location>
</feature>
<keyword evidence="4" id="KW-1185">Reference proteome</keyword>
<evidence type="ECO:0000313" key="3">
    <source>
        <dbReference type="EMBL" id="KZV35860.1"/>
    </source>
</evidence>
<keyword evidence="2" id="KW-0812">Transmembrane</keyword>
<feature type="region of interest" description="Disordered" evidence="1">
    <location>
        <begin position="65"/>
        <end position="208"/>
    </location>
</feature>
<keyword evidence="2" id="KW-1133">Transmembrane helix</keyword>
<reference evidence="3 4" key="1">
    <citation type="journal article" date="2015" name="Proc. Natl. Acad. Sci. U.S.A.">
        <title>The resurrection genome of Boea hygrometrica: A blueprint for survival of dehydration.</title>
        <authorList>
            <person name="Xiao L."/>
            <person name="Yang G."/>
            <person name="Zhang L."/>
            <person name="Yang X."/>
            <person name="Zhao S."/>
            <person name="Ji Z."/>
            <person name="Zhou Q."/>
            <person name="Hu M."/>
            <person name="Wang Y."/>
            <person name="Chen M."/>
            <person name="Xu Y."/>
            <person name="Jin H."/>
            <person name="Xiao X."/>
            <person name="Hu G."/>
            <person name="Bao F."/>
            <person name="Hu Y."/>
            <person name="Wan P."/>
            <person name="Li L."/>
            <person name="Deng X."/>
            <person name="Kuang T."/>
            <person name="Xiang C."/>
            <person name="Zhu J.K."/>
            <person name="Oliver M.J."/>
            <person name="He Y."/>
        </authorList>
    </citation>
    <scope>NUCLEOTIDE SEQUENCE [LARGE SCALE GENOMIC DNA]</scope>
    <source>
        <strain evidence="4">cv. XS01</strain>
    </source>
</reference>
<feature type="compositionally biased region" description="Low complexity" evidence="1">
    <location>
        <begin position="113"/>
        <end position="125"/>
    </location>
</feature>
<feature type="compositionally biased region" description="Basic and acidic residues" evidence="1">
    <location>
        <begin position="94"/>
        <end position="107"/>
    </location>
</feature>
<feature type="compositionally biased region" description="Basic and acidic residues" evidence="1">
    <location>
        <begin position="75"/>
        <end position="85"/>
    </location>
</feature>